<dbReference type="OrthoDB" id="3591448at2759"/>
<reference evidence="1 2" key="1">
    <citation type="submission" date="2016-04" db="EMBL/GenBank/DDBJ databases">
        <title>A degradative enzymes factory behind the ericoid mycorrhizal symbiosis.</title>
        <authorList>
            <consortium name="DOE Joint Genome Institute"/>
            <person name="Martino E."/>
            <person name="Morin E."/>
            <person name="Grelet G."/>
            <person name="Kuo A."/>
            <person name="Kohler A."/>
            <person name="Daghino S."/>
            <person name="Barry K."/>
            <person name="Choi C."/>
            <person name="Cichocki N."/>
            <person name="Clum A."/>
            <person name="Copeland A."/>
            <person name="Hainaut M."/>
            <person name="Haridas S."/>
            <person name="Labutti K."/>
            <person name="Lindquist E."/>
            <person name="Lipzen A."/>
            <person name="Khouja H.-R."/>
            <person name="Murat C."/>
            <person name="Ohm R."/>
            <person name="Olson A."/>
            <person name="Spatafora J."/>
            <person name="Veneault-Fourrey C."/>
            <person name="Henrissat B."/>
            <person name="Grigoriev I."/>
            <person name="Martin F."/>
            <person name="Perotto S."/>
        </authorList>
    </citation>
    <scope>NUCLEOTIDE SEQUENCE [LARGE SCALE GENOMIC DNA]</scope>
    <source>
        <strain evidence="1 2">E</strain>
    </source>
</reference>
<dbReference type="RefSeq" id="XP_024730322.1">
    <property type="nucleotide sequence ID" value="XM_024885245.1"/>
</dbReference>
<dbReference type="InParanoid" id="A0A2J6SRK3"/>
<name>A0A2J6SRK3_9HELO</name>
<evidence type="ECO:0000313" key="1">
    <source>
        <dbReference type="EMBL" id="PMD53418.1"/>
    </source>
</evidence>
<dbReference type="GeneID" id="36593322"/>
<dbReference type="AlphaFoldDB" id="A0A2J6SRK3"/>
<dbReference type="EMBL" id="KZ613883">
    <property type="protein sequence ID" value="PMD53418.1"/>
    <property type="molecule type" value="Genomic_DNA"/>
</dbReference>
<protein>
    <submittedName>
        <fullName evidence="1">Uncharacterized protein</fullName>
    </submittedName>
</protein>
<proteinExistence type="predicted"/>
<evidence type="ECO:0000313" key="2">
    <source>
        <dbReference type="Proteomes" id="UP000235371"/>
    </source>
</evidence>
<gene>
    <name evidence="1" type="ORF">K444DRAFT_646784</name>
</gene>
<organism evidence="1 2">
    <name type="scientific">Hyaloscypha bicolor E</name>
    <dbReference type="NCBI Taxonomy" id="1095630"/>
    <lineage>
        <taxon>Eukaryota</taxon>
        <taxon>Fungi</taxon>
        <taxon>Dikarya</taxon>
        <taxon>Ascomycota</taxon>
        <taxon>Pezizomycotina</taxon>
        <taxon>Leotiomycetes</taxon>
        <taxon>Helotiales</taxon>
        <taxon>Hyaloscyphaceae</taxon>
        <taxon>Hyaloscypha</taxon>
        <taxon>Hyaloscypha bicolor</taxon>
    </lineage>
</organism>
<accession>A0A2J6SRK3</accession>
<keyword evidence="2" id="KW-1185">Reference proteome</keyword>
<dbReference type="Proteomes" id="UP000235371">
    <property type="component" value="Unassembled WGS sequence"/>
</dbReference>
<sequence length="198" mass="22029">MASKPTGPQTSCPVCKASLPINPQYPNYLCWSCHDKATDAHGRRLTFQTSSTGGFEAHFKDDGCLAGEVTKSHAVYVGALKVWADEGRMGGTVLTPYRERIQPHSTYPICHTSVQINPRYPNYLCWGCCDRAVDAQGRQLEFYNASMSGGFEARFKHDGSPAPEVTESHTVYVGFLKVWADEARFGRIVLTPYREKKS</sequence>